<protein>
    <submittedName>
        <fullName evidence="6">Mono-functional DNA-alkylating methyl methanesulfonate N-term-domain-containing protein</fullName>
    </submittedName>
</protein>
<dbReference type="InterPro" id="IPR058543">
    <property type="entry name" value="Beta-prop_RSE1/DDB1/CPSF1_2nd"/>
</dbReference>
<proteinExistence type="predicted"/>
<comment type="subcellular location">
    <subcellularLocation>
        <location evidence="1">Nucleus</location>
    </subcellularLocation>
</comment>
<accession>A0A8K0T7J5</accession>
<dbReference type="Proteomes" id="UP000813385">
    <property type="component" value="Unassembled WGS sequence"/>
</dbReference>
<feature type="domain" description="RSE1/DDB1/CPSF1 C-terminal" evidence="3">
    <location>
        <begin position="844"/>
        <end position="1151"/>
    </location>
</feature>
<name>A0A8K0T7J5_9PEZI</name>
<evidence type="ECO:0000259" key="4">
    <source>
        <dbReference type="Pfam" id="PF10433"/>
    </source>
</evidence>
<dbReference type="PANTHER" id="PTHR10644">
    <property type="entry name" value="DNA REPAIR/RNA PROCESSING CPSF FAMILY"/>
    <property type="match status" value="1"/>
</dbReference>
<dbReference type="GO" id="GO:0003676">
    <property type="term" value="F:nucleic acid binding"/>
    <property type="evidence" value="ECO:0007669"/>
    <property type="project" value="InterPro"/>
</dbReference>
<evidence type="ECO:0000259" key="5">
    <source>
        <dbReference type="Pfam" id="PF23726"/>
    </source>
</evidence>
<dbReference type="EMBL" id="JAGPXD010000005">
    <property type="protein sequence ID" value="KAH7353310.1"/>
    <property type="molecule type" value="Genomic_DNA"/>
</dbReference>
<evidence type="ECO:0000256" key="1">
    <source>
        <dbReference type="ARBA" id="ARBA00004123"/>
    </source>
</evidence>
<dbReference type="Pfam" id="PF10433">
    <property type="entry name" value="Beta-prop_RSE1_1st"/>
    <property type="match status" value="1"/>
</dbReference>
<dbReference type="Gene3D" id="1.10.150.910">
    <property type="match status" value="1"/>
</dbReference>
<comment type="caution">
    <text evidence="6">The sequence shown here is derived from an EMBL/GenBank/DDBJ whole genome shotgun (WGS) entry which is preliminary data.</text>
</comment>
<dbReference type="OrthoDB" id="433457at2759"/>
<dbReference type="InterPro" id="IPR050358">
    <property type="entry name" value="RSE1/DDB1/CFT1"/>
</dbReference>
<evidence type="ECO:0000313" key="7">
    <source>
        <dbReference type="Proteomes" id="UP000813385"/>
    </source>
</evidence>
<dbReference type="Pfam" id="PF23726">
    <property type="entry name" value="Beta-prop_RSE1_2nd"/>
    <property type="match status" value="1"/>
</dbReference>
<dbReference type="InterPro" id="IPR004871">
    <property type="entry name" value="RSE1/DDB1/CPSF1_C"/>
</dbReference>
<gene>
    <name evidence="6" type="ORF">B0T11DRAFT_244881</name>
</gene>
<dbReference type="AlphaFoldDB" id="A0A8K0T7J5"/>
<keyword evidence="2" id="KW-0539">Nucleus</keyword>
<sequence length="1182" mass="129430">MSYIAPIHRPSSIREAIRIRLWEDEEVLVTAKANRIEISRVSQNGVALVTSAAICGSITLLQRLQVSTSPNDRPATDPEVLFIGTDQFEYFTARWDPAIRQLVTEEIIEDISEPHMRETESQNKCLTDPKSPYLIIHAWEGVMNVMRGRTRKVKEPGLPERKSLTVATWDQVRLKELFIKSSTFVATETGHPTIAFLYQTSLDKEDAILVVYRLMVDDKDTETSKFEEKDREMTLPIPDPYARILIPVSRVEPTVKRYHKRDTTGSLAQLGGLLVVGETLIVYVDTLTKSQVTQTLDEPKVWVAWAEYDPTHYLLADDYGFMYLLTIDVDDVTVLGMSLARLGKTSRASSLVYMPNDLVFLGSHHGDSQLFALDVAGRRIQLVQTVPNIAPILDFVIMDLGTSENAQANHAFSSGQARIVAGCGVHHNGSLRSIRSSVGLEAIGILGDFEGVRGLFPLKSPGASLVDLLLVSFLTESRLFLFQANGEIEEVYDARGLTLEEPTLAATCLPNGLMFQATTTSARLVDPAKAVCINKWVPDDERPLISVSCNDKWALVSLGGSHIARLDLTNTNDLPAQQSNGIPGRKTKIGEEISCVHVSPDMPDVGALGTFMGVIVLFRLDDMVFVNSTVVSQDNDHVAIPRGLALVQLHSPQASPPTLFIALQNGQVISMNVVRESLVMSSRNTVTLGSMEAGLHVLPHADHPGQKTVFATTEHSSLIYSSEGRIIYSAAAAEDVTLIAPFNSEAFPGAVIIATDKSLMVSVIDPERRTHVNPLHIGETVRRLAHAPLSGVFGLGTIKKELVGDEEVVTSWFQLVDDVVLGQVGKVFALDGATTHFPGHVDTSGTEIVEAVICADLEDGSGAVVERFIVGTSYLPGDDAGVESGLGGRILVLGVDEHRNPYLVAKQELKGACRSLKMMDGMIVAGLSKTVVIYNYEEMTDTKGSLRKLATYRPSTVPISLDVCGNSIGVADLTQSLALLEYVPAEGGKAARLVEKARHFQFVWATATSSLSPSMWLEADAQGNVLVLETNPDAPTEHDVKQMRVTSEIHLGEQVNQIRKLEVSDEKTIVVPRAFLGTVEGSLYMYATISPEYQSLLLPLQERISEVIRFLGQSGDAGTTFAAWRGFKNAKRAEAAPFRFVDGELIERFLDLDELRQEAVVEGLGPSVEDVRNIVEELRRMH</sequence>
<dbReference type="InterPro" id="IPR015943">
    <property type="entry name" value="WD40/YVTN_repeat-like_dom_sf"/>
</dbReference>
<evidence type="ECO:0000313" key="6">
    <source>
        <dbReference type="EMBL" id="KAH7353310.1"/>
    </source>
</evidence>
<dbReference type="InterPro" id="IPR018846">
    <property type="entry name" value="Beta-prop_RSE1/DDB1/CPSF1_1st"/>
</dbReference>
<organism evidence="6 7">
    <name type="scientific">Plectosphaerella cucumerina</name>
    <dbReference type="NCBI Taxonomy" id="40658"/>
    <lineage>
        <taxon>Eukaryota</taxon>
        <taxon>Fungi</taxon>
        <taxon>Dikarya</taxon>
        <taxon>Ascomycota</taxon>
        <taxon>Pezizomycotina</taxon>
        <taxon>Sordariomycetes</taxon>
        <taxon>Hypocreomycetidae</taxon>
        <taxon>Glomerellales</taxon>
        <taxon>Plectosphaerellaceae</taxon>
        <taxon>Plectosphaerella</taxon>
    </lineage>
</organism>
<dbReference type="Gene3D" id="2.130.10.10">
    <property type="entry name" value="YVTN repeat-like/Quinoprotein amine dehydrogenase"/>
    <property type="match status" value="3"/>
</dbReference>
<feature type="domain" description="RSE1/DDB1/CPSF1 first beta-propeller" evidence="4">
    <location>
        <begin position="12"/>
        <end position="386"/>
    </location>
</feature>
<evidence type="ECO:0000259" key="3">
    <source>
        <dbReference type="Pfam" id="PF03178"/>
    </source>
</evidence>
<evidence type="ECO:0000256" key="2">
    <source>
        <dbReference type="ARBA" id="ARBA00023242"/>
    </source>
</evidence>
<reference evidence="6" key="1">
    <citation type="journal article" date="2021" name="Nat. Commun.">
        <title>Genetic determinants of endophytism in the Arabidopsis root mycobiome.</title>
        <authorList>
            <person name="Mesny F."/>
            <person name="Miyauchi S."/>
            <person name="Thiergart T."/>
            <person name="Pickel B."/>
            <person name="Atanasova L."/>
            <person name="Karlsson M."/>
            <person name="Huettel B."/>
            <person name="Barry K.W."/>
            <person name="Haridas S."/>
            <person name="Chen C."/>
            <person name="Bauer D."/>
            <person name="Andreopoulos W."/>
            <person name="Pangilinan J."/>
            <person name="LaButti K."/>
            <person name="Riley R."/>
            <person name="Lipzen A."/>
            <person name="Clum A."/>
            <person name="Drula E."/>
            <person name="Henrissat B."/>
            <person name="Kohler A."/>
            <person name="Grigoriev I.V."/>
            <person name="Martin F.M."/>
            <person name="Hacquard S."/>
        </authorList>
    </citation>
    <scope>NUCLEOTIDE SEQUENCE</scope>
    <source>
        <strain evidence="6">MPI-CAGE-AT-0016</strain>
    </source>
</reference>
<dbReference type="Pfam" id="PF03178">
    <property type="entry name" value="CPSF_A"/>
    <property type="match status" value="1"/>
</dbReference>
<dbReference type="GO" id="GO:0005634">
    <property type="term" value="C:nucleus"/>
    <property type="evidence" value="ECO:0007669"/>
    <property type="project" value="UniProtKB-SubCell"/>
</dbReference>
<keyword evidence="7" id="KW-1185">Reference proteome</keyword>
<feature type="domain" description="RSE1/DDB1/CPSF1 second beta-propeller" evidence="5">
    <location>
        <begin position="448"/>
        <end position="762"/>
    </location>
</feature>